<keyword evidence="6" id="KW-0288">FMN</keyword>
<feature type="domain" description="Glutamine amidotransferase type-2" evidence="15">
    <location>
        <begin position="1"/>
        <end position="216"/>
    </location>
</feature>
<keyword evidence="5" id="KW-0285">Flavoprotein</keyword>
<dbReference type="Gene3D" id="3.60.20.10">
    <property type="entry name" value="Glutamine Phosphoribosylpyrophosphate, subunit 1, domain 1"/>
    <property type="match status" value="1"/>
</dbReference>
<dbReference type="Gene3D" id="3.20.20.70">
    <property type="entry name" value="Aldolase class I"/>
    <property type="match status" value="1"/>
</dbReference>
<comment type="pathway">
    <text evidence="14">Amino-acid biosynthesis.</text>
</comment>
<dbReference type="PANTHER" id="PTHR11938:SF133">
    <property type="entry name" value="GLUTAMATE SYNTHASE (NADH)"/>
    <property type="match status" value="1"/>
</dbReference>
<evidence type="ECO:0000256" key="9">
    <source>
        <dbReference type="ARBA" id="ARBA00023002"/>
    </source>
</evidence>
<dbReference type="GO" id="GO:0019676">
    <property type="term" value="P:ammonia assimilation cycle"/>
    <property type="evidence" value="ECO:0007669"/>
    <property type="project" value="TreeGrafter"/>
</dbReference>
<organism evidence="16 17">
    <name type="scientific">Verrucomicrobia subdivision 6 bacterium BACL9 MAG-120507-bin52</name>
    <dbReference type="NCBI Taxonomy" id="1655590"/>
    <lineage>
        <taxon>Bacteria</taxon>
        <taxon>Pseudomonadati</taxon>
        <taxon>Verrucomicrobiota</taxon>
        <taxon>Verrucomicrobiia</taxon>
        <taxon>Verrucomicrobiales</taxon>
        <taxon>Verrucomicrobia subdivision 6</taxon>
    </lineage>
</organism>
<dbReference type="PANTHER" id="PTHR11938">
    <property type="entry name" value="FAD NADPH DEHYDROGENASE/OXIDOREDUCTASE"/>
    <property type="match status" value="1"/>
</dbReference>
<keyword evidence="13" id="KW-0003">3Fe-4S</keyword>
<keyword evidence="7" id="KW-0479">Metal-binding</keyword>
<accession>A0A0R2RI52</accession>
<evidence type="ECO:0000256" key="12">
    <source>
        <dbReference type="ARBA" id="ARBA00023164"/>
    </source>
</evidence>
<dbReference type="GO" id="GO:0046872">
    <property type="term" value="F:metal ion binding"/>
    <property type="evidence" value="ECO:0007669"/>
    <property type="project" value="UniProtKB-KW"/>
</dbReference>
<evidence type="ECO:0000256" key="3">
    <source>
        <dbReference type="ARBA" id="ARBA00009716"/>
    </source>
</evidence>
<sequence length="619" mass="67877">MLTGTQLKSFYLDLQDPAYETALAVFHQRYSTNTFPTWPLAHPFRMVAHNGEINTLRGNRNWVHAREADLSHPGLDPADLPLLHPIIQPGGSDSSSLDNAFELLSISGRGPLHAMLMLVPSAYRSEDSFSPDVRAFYEYHECLNEPWDGPAALAFSDGKIVAACLDRNGLRPARYKITKDGLFLMGSEVGIGNIPEKSVIEKGRLAPGEIIAVDTIHKKLLRDADIKKFIASEKPYGQWVKDGLQTLSSPTPQLPPVPPDLTSTLLSFGYSEEELKVVLLPMIQKSEEATGSMGDDAALAVFSRRARLFYQYFRQLFAQVTNPPIDPIREKLVMSTAVYLGIRPNWLTDGPEHVQLLRLDSPVISPAELPAILSRKESHLRSKTISVLFPVSGGVDAFQKRLRQINEEATAAVQAGISILCLSDRGTTAEETSLPMLLAVSSVHHSLIRAGLRMRTSLIADTADCRDVHHFACLISFGASAVSPYLVWELAARWQAEGALPDLDTTKIISAYRQAVDKGLLKIMSKMGICMLSSYHGSQLFEAVGIGPTLIQEHFTGTPSQVGGIECAQLADETIRRHTEGYAAAGASTERLPDAGVYRWRRDGETHAITPPAIQALQA</sequence>
<comment type="cofactor">
    <cofactor evidence="2">
        <name>[3Fe-4S] cluster</name>
        <dbReference type="ChEBI" id="CHEBI:21137"/>
    </cofactor>
</comment>
<evidence type="ECO:0000256" key="6">
    <source>
        <dbReference type="ARBA" id="ARBA00022643"/>
    </source>
</evidence>
<evidence type="ECO:0000313" key="17">
    <source>
        <dbReference type="Proteomes" id="UP000051269"/>
    </source>
</evidence>
<evidence type="ECO:0000313" key="16">
    <source>
        <dbReference type="EMBL" id="KRO62300.1"/>
    </source>
</evidence>
<proteinExistence type="inferred from homology"/>
<dbReference type="GO" id="GO:0051538">
    <property type="term" value="F:3 iron, 4 sulfur cluster binding"/>
    <property type="evidence" value="ECO:0007669"/>
    <property type="project" value="UniProtKB-KW"/>
</dbReference>
<reference evidence="16 17" key="1">
    <citation type="submission" date="2015-10" db="EMBL/GenBank/DDBJ databases">
        <title>Metagenome-Assembled Genomes uncover a global brackish microbiome.</title>
        <authorList>
            <person name="Hugerth L.W."/>
            <person name="Larsson J."/>
            <person name="Alneberg J."/>
            <person name="Lindh M.V."/>
            <person name="Legrand C."/>
            <person name="Pinhassi J."/>
            <person name="Andersson A.F."/>
        </authorList>
    </citation>
    <scope>NUCLEOTIDE SEQUENCE [LARGE SCALE GENOMIC DNA]</scope>
    <source>
        <strain evidence="16">BACL18 MAG-120507-bin52</strain>
    </source>
</reference>
<dbReference type="PROSITE" id="PS51278">
    <property type="entry name" value="GATASE_TYPE_2"/>
    <property type="match status" value="1"/>
</dbReference>
<name>A0A0R2RI52_9BACT</name>
<keyword evidence="12" id="KW-0314">Glutamate biosynthesis</keyword>
<keyword evidence="9" id="KW-0560">Oxidoreductase</keyword>
<keyword evidence="8" id="KW-0315">Glutamine amidotransferase</keyword>
<dbReference type="AlphaFoldDB" id="A0A0R2RI52"/>
<comment type="similarity">
    <text evidence="3">Belongs to the glutamate synthase family.</text>
</comment>
<evidence type="ECO:0000256" key="14">
    <source>
        <dbReference type="ARBA" id="ARBA00029440"/>
    </source>
</evidence>
<evidence type="ECO:0000256" key="1">
    <source>
        <dbReference type="ARBA" id="ARBA00001917"/>
    </source>
</evidence>
<dbReference type="Pfam" id="PF04898">
    <property type="entry name" value="Glu_syn_central"/>
    <property type="match status" value="1"/>
</dbReference>
<dbReference type="SUPFAM" id="SSF51395">
    <property type="entry name" value="FMN-linked oxidoreductases"/>
    <property type="match status" value="1"/>
</dbReference>
<dbReference type="GO" id="GO:0006537">
    <property type="term" value="P:glutamate biosynthetic process"/>
    <property type="evidence" value="ECO:0007669"/>
    <property type="project" value="UniProtKB-KW"/>
</dbReference>
<keyword evidence="11" id="KW-0411">Iron-sulfur</keyword>
<evidence type="ECO:0000256" key="5">
    <source>
        <dbReference type="ARBA" id="ARBA00022630"/>
    </source>
</evidence>
<dbReference type="Proteomes" id="UP000051269">
    <property type="component" value="Unassembled WGS sequence"/>
</dbReference>
<evidence type="ECO:0000259" key="15">
    <source>
        <dbReference type="PROSITE" id="PS51278"/>
    </source>
</evidence>
<evidence type="ECO:0000256" key="2">
    <source>
        <dbReference type="ARBA" id="ARBA00001927"/>
    </source>
</evidence>
<protein>
    <recommendedName>
        <fullName evidence="15">Glutamine amidotransferase type-2 domain-containing protein</fullName>
    </recommendedName>
</protein>
<gene>
    <name evidence="16" type="ORF">ABR82_06885</name>
</gene>
<dbReference type="InterPro" id="IPR017932">
    <property type="entry name" value="GATase_2_dom"/>
</dbReference>
<keyword evidence="10" id="KW-0408">Iron</keyword>
<comment type="cofactor">
    <cofactor evidence="1">
        <name>FMN</name>
        <dbReference type="ChEBI" id="CHEBI:58210"/>
    </cofactor>
</comment>
<dbReference type="SUPFAM" id="SSF56235">
    <property type="entry name" value="N-terminal nucleophile aminohydrolases (Ntn hydrolases)"/>
    <property type="match status" value="1"/>
</dbReference>
<dbReference type="GO" id="GO:0015930">
    <property type="term" value="F:glutamate synthase activity"/>
    <property type="evidence" value="ECO:0007669"/>
    <property type="project" value="InterPro"/>
</dbReference>
<dbReference type="InterPro" id="IPR050711">
    <property type="entry name" value="ET-N_metabolism_enzyme"/>
</dbReference>
<keyword evidence="4" id="KW-0028">Amino-acid biosynthesis</keyword>
<evidence type="ECO:0000256" key="7">
    <source>
        <dbReference type="ARBA" id="ARBA00022723"/>
    </source>
</evidence>
<evidence type="ECO:0000256" key="8">
    <source>
        <dbReference type="ARBA" id="ARBA00022962"/>
    </source>
</evidence>
<comment type="caution">
    <text evidence="16">The sequence shown here is derived from an EMBL/GenBank/DDBJ whole genome shotgun (WGS) entry which is preliminary data.</text>
</comment>
<evidence type="ECO:0000256" key="4">
    <source>
        <dbReference type="ARBA" id="ARBA00022605"/>
    </source>
</evidence>
<evidence type="ECO:0000256" key="10">
    <source>
        <dbReference type="ARBA" id="ARBA00023004"/>
    </source>
</evidence>
<dbReference type="InterPro" id="IPR006982">
    <property type="entry name" value="Glu_synth_centr_N"/>
</dbReference>
<evidence type="ECO:0000256" key="13">
    <source>
        <dbReference type="ARBA" id="ARBA00023291"/>
    </source>
</evidence>
<dbReference type="InterPro" id="IPR013785">
    <property type="entry name" value="Aldolase_TIM"/>
</dbReference>
<dbReference type="EMBL" id="LIBO01000099">
    <property type="protein sequence ID" value="KRO62300.1"/>
    <property type="molecule type" value="Genomic_DNA"/>
</dbReference>
<evidence type="ECO:0000256" key="11">
    <source>
        <dbReference type="ARBA" id="ARBA00023014"/>
    </source>
</evidence>
<dbReference type="InterPro" id="IPR029055">
    <property type="entry name" value="Ntn_hydrolases_N"/>
</dbReference>
<dbReference type="Pfam" id="PF00310">
    <property type="entry name" value="GATase_2"/>
    <property type="match status" value="1"/>
</dbReference>